<dbReference type="SUPFAM" id="SSF53383">
    <property type="entry name" value="PLP-dependent transferases"/>
    <property type="match status" value="1"/>
</dbReference>
<dbReference type="GO" id="GO:0030149">
    <property type="term" value="P:sphingolipid catabolic process"/>
    <property type="evidence" value="ECO:0007669"/>
    <property type="project" value="TreeGrafter"/>
</dbReference>
<comment type="cofactor">
    <cofactor evidence="1 7 8">
        <name>pyridoxal 5'-phosphate</name>
        <dbReference type="ChEBI" id="CHEBI:597326"/>
    </cofactor>
</comment>
<dbReference type="PANTHER" id="PTHR42735:SF6">
    <property type="entry name" value="SPHINGOSINE-1-PHOSPHATE LYASE 1"/>
    <property type="match status" value="1"/>
</dbReference>
<evidence type="ECO:0000256" key="8">
    <source>
        <dbReference type="RuleBase" id="RU000382"/>
    </source>
</evidence>
<feature type="modified residue" description="N6-(pyridoxal phosphate)lysine" evidence="7">
    <location>
        <position position="155"/>
    </location>
</feature>
<evidence type="ECO:0000256" key="7">
    <source>
        <dbReference type="PIRSR" id="PIRSR602129-50"/>
    </source>
</evidence>
<dbReference type="PANTHER" id="PTHR42735">
    <property type="match status" value="1"/>
</dbReference>
<dbReference type="GO" id="GO:0030170">
    <property type="term" value="F:pyridoxal phosphate binding"/>
    <property type="evidence" value="ECO:0007669"/>
    <property type="project" value="InterPro"/>
</dbReference>
<evidence type="ECO:0000256" key="6">
    <source>
        <dbReference type="ARBA" id="ARBA00042568"/>
    </source>
</evidence>
<dbReference type="InterPro" id="IPR015421">
    <property type="entry name" value="PyrdxlP-dep_Trfase_major"/>
</dbReference>
<dbReference type="EC" id="4.1.2.27" evidence="5"/>
<dbReference type="Proteomes" id="UP000485058">
    <property type="component" value="Unassembled WGS sequence"/>
</dbReference>
<evidence type="ECO:0000256" key="5">
    <source>
        <dbReference type="ARBA" id="ARBA00038965"/>
    </source>
</evidence>
<comment type="similarity">
    <text evidence="4">Belongs to the group II decarboxylase family. Sphingosine-1-phosphate lyase subfamily.</text>
</comment>
<evidence type="ECO:0000256" key="3">
    <source>
        <dbReference type="ARBA" id="ARBA00023239"/>
    </source>
</evidence>
<reference evidence="9 10" key="1">
    <citation type="submission" date="2020-02" db="EMBL/GenBank/DDBJ databases">
        <title>Draft genome sequence of Haematococcus lacustris strain NIES-144.</title>
        <authorList>
            <person name="Morimoto D."/>
            <person name="Nakagawa S."/>
            <person name="Yoshida T."/>
            <person name="Sawayama S."/>
        </authorList>
    </citation>
    <scope>NUCLEOTIDE SEQUENCE [LARGE SCALE GENOMIC DNA]</scope>
    <source>
        <strain evidence="9 10">NIES-144</strain>
    </source>
</reference>
<evidence type="ECO:0000256" key="4">
    <source>
        <dbReference type="ARBA" id="ARBA00038302"/>
    </source>
</evidence>
<comment type="caution">
    <text evidence="9">The sequence shown here is derived from an EMBL/GenBank/DDBJ whole genome shotgun (WGS) entry which is preliminary data.</text>
</comment>
<keyword evidence="3 8" id="KW-0456">Lyase</keyword>
<organism evidence="9 10">
    <name type="scientific">Haematococcus lacustris</name>
    <name type="common">Green alga</name>
    <name type="synonym">Haematococcus pluvialis</name>
    <dbReference type="NCBI Taxonomy" id="44745"/>
    <lineage>
        <taxon>Eukaryota</taxon>
        <taxon>Viridiplantae</taxon>
        <taxon>Chlorophyta</taxon>
        <taxon>core chlorophytes</taxon>
        <taxon>Chlorophyceae</taxon>
        <taxon>CS clade</taxon>
        <taxon>Chlamydomonadales</taxon>
        <taxon>Haematococcaceae</taxon>
        <taxon>Haematococcus</taxon>
    </lineage>
</organism>
<proteinExistence type="inferred from homology"/>
<evidence type="ECO:0000313" key="10">
    <source>
        <dbReference type="Proteomes" id="UP000485058"/>
    </source>
</evidence>
<name>A0A699YDD8_HAELA</name>
<dbReference type="InterPro" id="IPR050477">
    <property type="entry name" value="GrpII_AminoAcid_Decarb"/>
</dbReference>
<evidence type="ECO:0000256" key="2">
    <source>
        <dbReference type="ARBA" id="ARBA00022898"/>
    </source>
</evidence>
<evidence type="ECO:0000256" key="1">
    <source>
        <dbReference type="ARBA" id="ARBA00001933"/>
    </source>
</evidence>
<accession>A0A699YDD8</accession>
<dbReference type="Pfam" id="PF00282">
    <property type="entry name" value="Pyridoxal_deC"/>
    <property type="match status" value="1"/>
</dbReference>
<keyword evidence="10" id="KW-1185">Reference proteome</keyword>
<dbReference type="InterPro" id="IPR015422">
    <property type="entry name" value="PyrdxlP-dep_Trfase_small"/>
</dbReference>
<dbReference type="InterPro" id="IPR002129">
    <property type="entry name" value="PyrdxlP-dep_de-COase"/>
</dbReference>
<protein>
    <recommendedName>
        <fullName evidence="5">sphinganine-1-phosphate aldolase</fullName>
        <ecNumber evidence="5">4.1.2.27</ecNumber>
    </recommendedName>
    <alternativeName>
        <fullName evidence="6">Sphingosine-1-phosphate aldolase</fullName>
    </alternativeName>
</protein>
<dbReference type="GO" id="GO:0016020">
    <property type="term" value="C:membrane"/>
    <property type="evidence" value="ECO:0007669"/>
    <property type="project" value="GOC"/>
</dbReference>
<dbReference type="Gene3D" id="3.40.640.10">
    <property type="entry name" value="Type I PLP-dependent aspartate aminotransferase-like (Major domain)"/>
    <property type="match status" value="1"/>
</dbReference>
<evidence type="ECO:0000313" key="9">
    <source>
        <dbReference type="EMBL" id="GFH08043.1"/>
    </source>
</evidence>
<sequence length="330" mass="35437">MVLTPCWQVAGGTESILLAMKASRDWAAAKRGVRQPEIIIARSAHAAYFKAAEYFAMKLVVVQPGKDLRLSGSTVRRALTRNTAVVVASAPCFPHGVVDAVEDIAQVCRRAGVCLHVDACLGGFVLPFARKLGYPIPGFDFSVPGVTSMSVDTHKFGLAHKGSSVVLYASPELRAHQFTSITDWSGGLYISPTMAALVEQGRFREGVQQIPELQVLGHPDMCLVAFAAARKSSVNVYKLKDLMTAKHWSLNALQQPAALHFCFTAAHVNGKTDVVAQLLEDLKEGVRALVANPEAVSGGSAPMYGMSNVTPDRGMIAEFLVAYQDVMLAP</sequence>
<dbReference type="AlphaFoldDB" id="A0A699YDD8"/>
<dbReference type="GO" id="GO:0008117">
    <property type="term" value="F:sphinganine-1-phosphate aldolase activity"/>
    <property type="evidence" value="ECO:0007669"/>
    <property type="project" value="UniProtKB-EC"/>
</dbReference>
<dbReference type="Gene3D" id="3.90.1150.10">
    <property type="entry name" value="Aspartate Aminotransferase, domain 1"/>
    <property type="match status" value="1"/>
</dbReference>
<dbReference type="EMBL" id="BLLF01000133">
    <property type="protein sequence ID" value="GFH08043.1"/>
    <property type="molecule type" value="Genomic_DNA"/>
</dbReference>
<dbReference type="Gene3D" id="6.10.140.2150">
    <property type="match status" value="1"/>
</dbReference>
<keyword evidence="2 7" id="KW-0663">Pyridoxal phosphate</keyword>
<gene>
    <name evidence="9" type="ORF">HaLaN_02942</name>
</gene>
<dbReference type="GO" id="GO:0005783">
    <property type="term" value="C:endoplasmic reticulum"/>
    <property type="evidence" value="ECO:0007669"/>
    <property type="project" value="TreeGrafter"/>
</dbReference>
<dbReference type="GO" id="GO:0019752">
    <property type="term" value="P:carboxylic acid metabolic process"/>
    <property type="evidence" value="ECO:0007669"/>
    <property type="project" value="InterPro"/>
</dbReference>
<dbReference type="InterPro" id="IPR015424">
    <property type="entry name" value="PyrdxlP-dep_Trfase"/>
</dbReference>